<dbReference type="InterPro" id="IPR050570">
    <property type="entry name" value="Cell_wall_metabolism_enzyme"/>
</dbReference>
<reference evidence="2" key="1">
    <citation type="submission" date="2023-07" db="EMBL/GenBank/DDBJ databases">
        <title>Sorghum-associated microbial communities from plants grown in Nebraska, USA.</title>
        <authorList>
            <person name="Schachtman D."/>
        </authorList>
    </citation>
    <scope>NUCLEOTIDE SEQUENCE</scope>
    <source>
        <strain evidence="2">BE261</strain>
    </source>
</reference>
<dbReference type="InterPro" id="IPR011055">
    <property type="entry name" value="Dup_hybrid_motif"/>
</dbReference>
<dbReference type="EMBL" id="JAVDWN010000018">
    <property type="protein sequence ID" value="MDR7165776.1"/>
    <property type="molecule type" value="Genomic_DNA"/>
</dbReference>
<dbReference type="RefSeq" id="WP_310258465.1">
    <property type="nucleotide sequence ID" value="NZ_JAVDWN010000018.1"/>
</dbReference>
<feature type="domain" description="M23ase beta-sheet core" evidence="1">
    <location>
        <begin position="263"/>
        <end position="358"/>
    </location>
</feature>
<dbReference type="CDD" id="cd12797">
    <property type="entry name" value="M23_peptidase"/>
    <property type="match status" value="1"/>
</dbReference>
<name>A0AAW8NFX5_PSEOX</name>
<accession>A0AAW8NFX5</accession>
<proteinExistence type="predicted"/>
<dbReference type="Gene3D" id="2.70.70.10">
    <property type="entry name" value="Glucose Permease (Domain IIA)"/>
    <property type="match status" value="1"/>
</dbReference>
<dbReference type="PANTHER" id="PTHR21666">
    <property type="entry name" value="PEPTIDASE-RELATED"/>
    <property type="match status" value="1"/>
</dbReference>
<dbReference type="PANTHER" id="PTHR21666:SF270">
    <property type="entry name" value="MUREIN HYDROLASE ACTIVATOR ENVC"/>
    <property type="match status" value="1"/>
</dbReference>
<dbReference type="Pfam" id="PF01551">
    <property type="entry name" value="Peptidase_M23"/>
    <property type="match status" value="1"/>
</dbReference>
<keyword evidence="2" id="KW-0378">Hydrolase</keyword>
<dbReference type="GO" id="GO:0004222">
    <property type="term" value="F:metalloendopeptidase activity"/>
    <property type="evidence" value="ECO:0007669"/>
    <property type="project" value="TreeGrafter"/>
</dbReference>
<sequence length="390" mass="41340">MKKLALLLAGVLFAGPVTVLVAPALIANPAVLQAAACTVSSLTVVAEVPDELVATTRDGVQVVLNKTQLTHARTVIQIGASIDEVGREGVIIALMAGLTESRMRMLANTVYPESADYPNDGVGSDHDSLGIFQMRPQAGWGTVAELMSVTYQAQAFYGGPNGPNYPSPRGLLDIPNWQQLTRGEVAQAVEVSAFPDRYANWEPVAEAILTALTVPSSGGGGEAPASGDIAPTTRIVVPMPEGSYFISSPFGMREDPLQPGLFRMHYGTDYAAPDGTPILSMADGVVLWAGNRPGWNNILVIEHNVAGQKVVTLYAHMWDHGYHVRTGDRVSAGQHVADVGSEGYSTGPHLHFEVHPGGWESPAVDAEVWLSEHGAEGVTDPSTSVRSCTR</sequence>
<gene>
    <name evidence="2" type="ORF">J2X12_003830</name>
</gene>
<dbReference type="AlphaFoldDB" id="A0AAW8NFX5"/>
<evidence type="ECO:0000313" key="2">
    <source>
        <dbReference type="EMBL" id="MDR7165776.1"/>
    </source>
</evidence>
<dbReference type="InterPro" id="IPR016047">
    <property type="entry name" value="M23ase_b-sheet_dom"/>
</dbReference>
<comment type="caution">
    <text evidence="2">The sequence shown here is derived from an EMBL/GenBank/DDBJ whole genome shotgun (WGS) entry which is preliminary data.</text>
</comment>
<organism evidence="2 3">
    <name type="scientific">Pseudarthrobacter oxydans</name>
    <name type="common">Arthrobacter oxydans</name>
    <dbReference type="NCBI Taxonomy" id="1671"/>
    <lineage>
        <taxon>Bacteria</taxon>
        <taxon>Bacillati</taxon>
        <taxon>Actinomycetota</taxon>
        <taxon>Actinomycetes</taxon>
        <taxon>Micrococcales</taxon>
        <taxon>Micrococcaceae</taxon>
        <taxon>Pseudarthrobacter</taxon>
    </lineage>
</organism>
<evidence type="ECO:0000313" key="3">
    <source>
        <dbReference type="Proteomes" id="UP001262032"/>
    </source>
</evidence>
<dbReference type="Proteomes" id="UP001262032">
    <property type="component" value="Unassembled WGS sequence"/>
</dbReference>
<dbReference type="SUPFAM" id="SSF51261">
    <property type="entry name" value="Duplicated hybrid motif"/>
    <property type="match status" value="1"/>
</dbReference>
<evidence type="ECO:0000259" key="1">
    <source>
        <dbReference type="Pfam" id="PF01551"/>
    </source>
</evidence>
<protein>
    <submittedName>
        <fullName evidence="2">Murein DD-endopeptidase MepM/ murein hydrolase activator NlpD</fullName>
    </submittedName>
</protein>